<keyword evidence="3" id="KW-1185">Reference proteome</keyword>
<evidence type="ECO:0000313" key="3">
    <source>
        <dbReference type="Proteomes" id="UP000694865"/>
    </source>
</evidence>
<dbReference type="PANTHER" id="PTHR31921:SF1">
    <property type="entry name" value="PROTEIN DPCD"/>
    <property type="match status" value="1"/>
</dbReference>
<sequence>MASPSWIDSLRSAQKTALVQDGRRKIHYLFKDGKEMAEEYDLRSNDLLVRKWRNKSTLGGDGKWEFEVGEIFRPVNLDVDLFRENNSNVRMNTKLSFQWRVRNLPYPIDTYNVTVDTDSGCIIIRTTNKKYYKKFNIPDLQRLGLPLEQSALSIAHANNTLIVTYKKPNVVLETEGLLYKELEKLKSSKDGDMECSPS</sequence>
<dbReference type="InterPro" id="IPR026224">
    <property type="entry name" value="DPCD"/>
</dbReference>
<name>A0ABM0MHR0_SACKO</name>
<evidence type="ECO:0000256" key="1">
    <source>
        <dbReference type="ARBA" id="ARBA00010597"/>
    </source>
</evidence>
<evidence type="ECO:0000313" key="4">
    <source>
        <dbReference type="RefSeq" id="XP_006819551.1"/>
    </source>
</evidence>
<protein>
    <recommendedName>
        <fullName evidence="2">Protein DPCD</fullName>
    </recommendedName>
</protein>
<evidence type="ECO:0000256" key="2">
    <source>
        <dbReference type="ARBA" id="ARBA00020330"/>
    </source>
</evidence>
<accession>A0ABM0MHR0</accession>
<proteinExistence type="inferred from homology"/>
<dbReference type="PRINTS" id="PR02065">
    <property type="entry name" value="PROTEINDPCD"/>
</dbReference>
<comment type="similarity">
    <text evidence="1">Belongs to the DPCD family.</text>
</comment>
<dbReference type="PANTHER" id="PTHR31921">
    <property type="entry name" value="PROTEIN DPCD"/>
    <property type="match status" value="1"/>
</dbReference>
<dbReference type="Proteomes" id="UP000694865">
    <property type="component" value="Unplaced"/>
</dbReference>
<dbReference type="RefSeq" id="XP_006819551.1">
    <property type="nucleotide sequence ID" value="XM_006819488.1"/>
</dbReference>
<organism evidence="3 4">
    <name type="scientific">Saccoglossus kowalevskii</name>
    <name type="common">Acorn worm</name>
    <dbReference type="NCBI Taxonomy" id="10224"/>
    <lineage>
        <taxon>Eukaryota</taxon>
        <taxon>Metazoa</taxon>
        <taxon>Hemichordata</taxon>
        <taxon>Enteropneusta</taxon>
        <taxon>Harrimaniidae</taxon>
        <taxon>Saccoglossus</taxon>
    </lineage>
</organism>
<reference evidence="4" key="1">
    <citation type="submission" date="2025-08" db="UniProtKB">
        <authorList>
            <consortium name="RefSeq"/>
        </authorList>
    </citation>
    <scope>IDENTIFICATION</scope>
    <source>
        <tissue evidence="4">Testes</tissue>
    </source>
</reference>
<gene>
    <name evidence="4" type="primary">LOC100372628</name>
</gene>
<dbReference type="Pfam" id="PF14913">
    <property type="entry name" value="DPCD"/>
    <property type="match status" value="1"/>
</dbReference>
<dbReference type="GeneID" id="100372628"/>